<name>A0A0C9YS51_9AGAM</name>
<evidence type="ECO:0000313" key="2">
    <source>
        <dbReference type="Proteomes" id="UP000054018"/>
    </source>
</evidence>
<dbReference type="EMBL" id="KN833783">
    <property type="protein sequence ID" value="KIK19466.1"/>
    <property type="molecule type" value="Genomic_DNA"/>
</dbReference>
<dbReference type="AlphaFoldDB" id="A0A0C9YS51"/>
<keyword evidence="2" id="KW-1185">Reference proteome</keyword>
<dbReference type="Proteomes" id="UP000054018">
    <property type="component" value="Unassembled WGS sequence"/>
</dbReference>
<dbReference type="OrthoDB" id="10633342at2759"/>
<protein>
    <submittedName>
        <fullName evidence="1">Uncharacterized protein</fullName>
    </submittedName>
</protein>
<reference evidence="1 2" key="1">
    <citation type="submission" date="2014-04" db="EMBL/GenBank/DDBJ databases">
        <authorList>
            <consortium name="DOE Joint Genome Institute"/>
            <person name="Kuo A."/>
            <person name="Kohler A."/>
            <person name="Costa M.D."/>
            <person name="Nagy L.G."/>
            <person name="Floudas D."/>
            <person name="Copeland A."/>
            <person name="Barry K.W."/>
            <person name="Cichocki N."/>
            <person name="Veneault-Fourrey C."/>
            <person name="LaButti K."/>
            <person name="Lindquist E.A."/>
            <person name="Lipzen A."/>
            <person name="Lundell T."/>
            <person name="Morin E."/>
            <person name="Murat C."/>
            <person name="Sun H."/>
            <person name="Tunlid A."/>
            <person name="Henrissat B."/>
            <person name="Grigoriev I.V."/>
            <person name="Hibbett D.S."/>
            <person name="Martin F."/>
            <person name="Nordberg H.P."/>
            <person name="Cantor M.N."/>
            <person name="Hua S.X."/>
        </authorList>
    </citation>
    <scope>NUCLEOTIDE SEQUENCE [LARGE SCALE GENOMIC DNA]</scope>
    <source>
        <strain evidence="1 2">441</strain>
    </source>
</reference>
<organism evidence="1 2">
    <name type="scientific">Pisolithus microcarpus 441</name>
    <dbReference type="NCBI Taxonomy" id="765257"/>
    <lineage>
        <taxon>Eukaryota</taxon>
        <taxon>Fungi</taxon>
        <taxon>Dikarya</taxon>
        <taxon>Basidiomycota</taxon>
        <taxon>Agaricomycotina</taxon>
        <taxon>Agaricomycetes</taxon>
        <taxon>Agaricomycetidae</taxon>
        <taxon>Boletales</taxon>
        <taxon>Sclerodermatineae</taxon>
        <taxon>Pisolithaceae</taxon>
        <taxon>Pisolithus</taxon>
    </lineage>
</organism>
<dbReference type="HOGENOM" id="CLU_1378628_0_0_1"/>
<accession>A0A0C9YS51</accession>
<reference evidence="2" key="2">
    <citation type="submission" date="2015-01" db="EMBL/GenBank/DDBJ databases">
        <title>Evolutionary Origins and Diversification of the Mycorrhizal Mutualists.</title>
        <authorList>
            <consortium name="DOE Joint Genome Institute"/>
            <consortium name="Mycorrhizal Genomics Consortium"/>
            <person name="Kohler A."/>
            <person name="Kuo A."/>
            <person name="Nagy L.G."/>
            <person name="Floudas D."/>
            <person name="Copeland A."/>
            <person name="Barry K.W."/>
            <person name="Cichocki N."/>
            <person name="Veneault-Fourrey C."/>
            <person name="LaButti K."/>
            <person name="Lindquist E.A."/>
            <person name="Lipzen A."/>
            <person name="Lundell T."/>
            <person name="Morin E."/>
            <person name="Murat C."/>
            <person name="Riley R."/>
            <person name="Ohm R."/>
            <person name="Sun H."/>
            <person name="Tunlid A."/>
            <person name="Henrissat B."/>
            <person name="Grigoriev I.V."/>
            <person name="Hibbett D.S."/>
            <person name="Martin F."/>
        </authorList>
    </citation>
    <scope>NUCLEOTIDE SEQUENCE [LARGE SCALE GENOMIC DNA]</scope>
    <source>
        <strain evidence="2">441</strain>
    </source>
</reference>
<evidence type="ECO:0000313" key="1">
    <source>
        <dbReference type="EMBL" id="KIK19466.1"/>
    </source>
</evidence>
<gene>
    <name evidence="1" type="ORF">PISMIDRAFT_625282</name>
</gene>
<sequence length="198" mass="21587">MNLTATHALSHEAGPPIHYDGHLKCEKCGLEKRIELDMVKDEQLEKGMVDGLYKVLCPLRSRSVVPLTWLVDPSLSHTANHNITAPASKTETSYFLTSAWPSSTVKSRRNSPLGGFLSCSAWCLLGPSSSANVMDTPLARGLLFACTSRIHQNIVLVACHRSSTCSTMCPLSQICIGGLCSVEVLVRRLPHQECRTPS</sequence>
<proteinExistence type="predicted"/>